<dbReference type="PANTHER" id="PTHR42781">
    <property type="entry name" value="SPERMIDINE/PUTRESCINE IMPORT ATP-BINDING PROTEIN POTA"/>
    <property type="match status" value="1"/>
</dbReference>
<keyword evidence="2" id="KW-0547">Nucleotide-binding</keyword>
<reference evidence="6 7" key="1">
    <citation type="submission" date="2020-12" db="EMBL/GenBank/DDBJ databases">
        <title>Draft genome sequence of the commensal strain Corynebacterium tuberculostearicum MFP09/CIP 102622 isolated from human skin.</title>
        <authorList>
            <person name="Boukerb A.M."/>
            <person name="Janvier X."/>
            <person name="Feuilloley M.G.J."/>
            <person name="Groboillot A."/>
        </authorList>
    </citation>
    <scope>NUCLEOTIDE SEQUENCE [LARGE SCALE GENOMIC DNA]</scope>
    <source>
        <strain evidence="6 7">CIP 102622</strain>
    </source>
</reference>
<evidence type="ECO:0000256" key="1">
    <source>
        <dbReference type="ARBA" id="ARBA00022448"/>
    </source>
</evidence>
<dbReference type="FunFam" id="3.40.50.300:FF:000425">
    <property type="entry name" value="Probable ABC transporter, ATP-binding subunit"/>
    <property type="match status" value="1"/>
</dbReference>
<dbReference type="GO" id="GO:0005524">
    <property type="term" value="F:ATP binding"/>
    <property type="evidence" value="ECO:0007669"/>
    <property type="project" value="UniProtKB-KW"/>
</dbReference>
<feature type="domain" description="ABC transporter" evidence="5">
    <location>
        <begin position="6"/>
        <end position="242"/>
    </location>
</feature>
<dbReference type="SUPFAM" id="SSF52540">
    <property type="entry name" value="P-loop containing nucleoside triphosphate hydrolases"/>
    <property type="match status" value="1"/>
</dbReference>
<dbReference type="Gene3D" id="3.40.50.300">
    <property type="entry name" value="P-loop containing nucleotide triphosphate hydrolases"/>
    <property type="match status" value="1"/>
</dbReference>
<gene>
    <name evidence="6" type="ORF">JDP02_03170</name>
</gene>
<dbReference type="InterPro" id="IPR003593">
    <property type="entry name" value="AAA+_ATPase"/>
</dbReference>
<dbReference type="PANTHER" id="PTHR42781:SF4">
    <property type="entry name" value="SPERMIDINE_PUTRESCINE IMPORT ATP-BINDING PROTEIN POTA"/>
    <property type="match status" value="1"/>
</dbReference>
<comment type="caution">
    <text evidence="6">The sequence shown here is derived from an EMBL/GenBank/DDBJ whole genome shotgun (WGS) entry which is preliminary data.</text>
</comment>
<evidence type="ECO:0000256" key="3">
    <source>
        <dbReference type="ARBA" id="ARBA00022840"/>
    </source>
</evidence>
<keyword evidence="1" id="KW-0813">Transport</keyword>
<dbReference type="InterPro" id="IPR013611">
    <property type="entry name" value="Transp-assoc_OB_typ2"/>
</dbReference>
<evidence type="ECO:0000313" key="7">
    <source>
        <dbReference type="Proteomes" id="UP000603369"/>
    </source>
</evidence>
<dbReference type="SMART" id="SM00382">
    <property type="entry name" value="AAA"/>
    <property type="match status" value="1"/>
</dbReference>
<dbReference type="EC" id="7.6.2.9" evidence="4"/>
<keyword evidence="7" id="KW-1185">Reference proteome</keyword>
<evidence type="ECO:0000313" key="6">
    <source>
        <dbReference type="EMBL" id="MBK3427513.1"/>
    </source>
</evidence>
<dbReference type="GO" id="GO:0015418">
    <property type="term" value="F:ABC-type quaternary ammonium compound transporting activity"/>
    <property type="evidence" value="ECO:0007669"/>
    <property type="project" value="UniProtKB-EC"/>
</dbReference>
<dbReference type="InterPro" id="IPR008995">
    <property type="entry name" value="Mo/tungstate-bd_C_term_dom"/>
</dbReference>
<dbReference type="Pfam" id="PF08402">
    <property type="entry name" value="TOBE_2"/>
    <property type="match status" value="1"/>
</dbReference>
<name>A0A8I1HQX4_9CORY</name>
<dbReference type="GO" id="GO:0016887">
    <property type="term" value="F:ATP hydrolysis activity"/>
    <property type="evidence" value="ECO:0007669"/>
    <property type="project" value="InterPro"/>
</dbReference>
<protein>
    <recommendedName>
        <fullName evidence="4">ABC-type quaternary amine transporter</fullName>
        <ecNumber evidence="4">7.6.2.9</ecNumber>
    </recommendedName>
</protein>
<sequence>MNSPHVILRGVKREFADNTGLHETDLSINRGEFISILGPSGCGKSTLLRCIAGLETPDSGTISFGEMEVFGPRTNVAVNKRRLSMVFQDLALWPHMTVEKNIEFPLTTPGNKVAAGQRAEKVRACMDMVGIASKAKARPNQLSGGQQQRVAIARALVSNPDVLLMDEPLSALDAALRVQIRAELTQLAQELGLTVIYVTHDQAEALAMSDRVVVMNQGHIEQFADPVTIYEKPATDFIAGFVGTMNRHPQLPNVRPENLTVTTAEEDTGASPRRVEAQVLGAHYIGGRYELRCDVPGSEEPWVAYSPHRFTRGETVYLNYPSSLSA</sequence>
<organism evidence="6 7">
    <name type="scientific">Corynebacterium tuberculostearicum</name>
    <dbReference type="NCBI Taxonomy" id="38304"/>
    <lineage>
        <taxon>Bacteria</taxon>
        <taxon>Bacillati</taxon>
        <taxon>Actinomycetota</taxon>
        <taxon>Actinomycetes</taxon>
        <taxon>Mycobacteriales</taxon>
        <taxon>Corynebacteriaceae</taxon>
        <taxon>Corynebacterium</taxon>
    </lineage>
</organism>
<dbReference type="RefSeq" id="WP_200435448.1">
    <property type="nucleotide sequence ID" value="NZ_JAEHFL010000003.1"/>
</dbReference>
<dbReference type="SUPFAM" id="SSF50331">
    <property type="entry name" value="MOP-like"/>
    <property type="match status" value="1"/>
</dbReference>
<dbReference type="InterPro" id="IPR003439">
    <property type="entry name" value="ABC_transporter-like_ATP-bd"/>
</dbReference>
<accession>A0A8I1HQX4</accession>
<proteinExistence type="predicted"/>
<dbReference type="PROSITE" id="PS00211">
    <property type="entry name" value="ABC_TRANSPORTER_1"/>
    <property type="match status" value="1"/>
</dbReference>
<dbReference type="GO" id="GO:0043190">
    <property type="term" value="C:ATP-binding cassette (ABC) transporter complex"/>
    <property type="evidence" value="ECO:0007669"/>
    <property type="project" value="InterPro"/>
</dbReference>
<dbReference type="PROSITE" id="PS50893">
    <property type="entry name" value="ABC_TRANSPORTER_2"/>
    <property type="match status" value="1"/>
</dbReference>
<dbReference type="InterPro" id="IPR017871">
    <property type="entry name" value="ABC_transporter-like_CS"/>
</dbReference>
<evidence type="ECO:0000259" key="5">
    <source>
        <dbReference type="PROSITE" id="PS50893"/>
    </source>
</evidence>
<evidence type="ECO:0000256" key="4">
    <source>
        <dbReference type="ARBA" id="ARBA00066388"/>
    </source>
</evidence>
<dbReference type="InterPro" id="IPR050093">
    <property type="entry name" value="ABC_SmlMolc_Importer"/>
</dbReference>
<evidence type="ECO:0000256" key="2">
    <source>
        <dbReference type="ARBA" id="ARBA00022741"/>
    </source>
</evidence>
<dbReference type="AlphaFoldDB" id="A0A8I1HQX4"/>
<dbReference type="Proteomes" id="UP000603369">
    <property type="component" value="Unassembled WGS sequence"/>
</dbReference>
<dbReference type="EMBL" id="JAEHFL010000003">
    <property type="protein sequence ID" value="MBK3427513.1"/>
    <property type="molecule type" value="Genomic_DNA"/>
</dbReference>
<keyword evidence="3 6" id="KW-0067">ATP-binding</keyword>
<dbReference type="Pfam" id="PF00005">
    <property type="entry name" value="ABC_tran"/>
    <property type="match status" value="1"/>
</dbReference>
<dbReference type="InterPro" id="IPR027417">
    <property type="entry name" value="P-loop_NTPase"/>
</dbReference>